<evidence type="ECO:0000313" key="6">
    <source>
        <dbReference type="Proteomes" id="UP000051491"/>
    </source>
</evidence>
<dbReference type="InterPro" id="IPR029752">
    <property type="entry name" value="D-isomer_DH_CS1"/>
</dbReference>
<dbReference type="GO" id="GO:0016616">
    <property type="term" value="F:oxidoreductase activity, acting on the CH-OH group of donors, NAD or NADP as acceptor"/>
    <property type="evidence" value="ECO:0007669"/>
    <property type="project" value="InterPro"/>
</dbReference>
<proteinExistence type="inferred from homology"/>
<dbReference type="GO" id="GO:0051287">
    <property type="term" value="F:NAD binding"/>
    <property type="evidence" value="ECO:0007669"/>
    <property type="project" value="InterPro"/>
</dbReference>
<dbReference type="InterPro" id="IPR050418">
    <property type="entry name" value="D-iso_2-hydroxyacid_DH_PdxB"/>
</dbReference>
<dbReference type="Gene3D" id="3.40.50.720">
    <property type="entry name" value="NAD(P)-binding Rossmann-like Domain"/>
    <property type="match status" value="2"/>
</dbReference>
<gene>
    <name evidence="5" type="ORF">IV43_GL001982</name>
</gene>
<sequence>MKIVVLDGKTLNPGDLSWQAFEKFGTVKVYARTTFDPEDVTMVVEKARDAEIILTNKTPLTKKMLVQLPHLKYIGVLATGFNVVDVIAAQQLGITVTNIPTYGTNAVSQYAIALLLELCHHIGEHNRSVQNGDWANKADWCYWNYPLTELAGKTMGIVGYGRIGKQTGKIAQAMGMEVIAYDIAPSADTIARYVTLDTLFHSADVIVLHCLLTEETRKLINTDTI</sequence>
<dbReference type="PANTHER" id="PTHR43761:SF1">
    <property type="entry name" value="D-ISOMER SPECIFIC 2-HYDROXYACID DEHYDROGENASE CATALYTIC DOMAIN-CONTAINING PROTEIN-RELATED"/>
    <property type="match status" value="1"/>
</dbReference>
<comment type="caution">
    <text evidence="5">The sequence shown here is derived from an EMBL/GenBank/DDBJ whole genome shotgun (WGS) entry which is preliminary data.</text>
</comment>
<dbReference type="Proteomes" id="UP000051491">
    <property type="component" value="Unassembled WGS sequence"/>
</dbReference>
<evidence type="ECO:0000256" key="2">
    <source>
        <dbReference type="ARBA" id="ARBA00023002"/>
    </source>
</evidence>
<dbReference type="SUPFAM" id="SSF51735">
    <property type="entry name" value="NAD(P)-binding Rossmann-fold domains"/>
    <property type="match status" value="1"/>
</dbReference>
<feature type="domain" description="D-isomer specific 2-hydroxyacid dehydrogenase NAD-binding" evidence="4">
    <location>
        <begin position="112"/>
        <end position="224"/>
    </location>
</feature>
<dbReference type="PATRIC" id="fig|89059.3.peg.2100"/>
<dbReference type="InterPro" id="IPR006140">
    <property type="entry name" value="D-isomer_DH_NAD-bd"/>
</dbReference>
<dbReference type="InterPro" id="IPR036291">
    <property type="entry name" value="NAD(P)-bd_dom_sf"/>
</dbReference>
<protein>
    <submittedName>
        <fullName evidence="5">Glycerate dehydrogenase</fullName>
    </submittedName>
</protein>
<evidence type="ECO:0000256" key="3">
    <source>
        <dbReference type="ARBA" id="ARBA00023027"/>
    </source>
</evidence>
<dbReference type="AlphaFoldDB" id="A0A0R2K2P7"/>
<keyword evidence="3" id="KW-0520">NAD</keyword>
<reference evidence="5 6" key="1">
    <citation type="journal article" date="2015" name="Genome Announc.">
        <title>Expanding the biotechnology potential of lactobacilli through comparative genomics of 213 strains and associated genera.</title>
        <authorList>
            <person name="Sun Z."/>
            <person name="Harris H.M."/>
            <person name="McCann A."/>
            <person name="Guo C."/>
            <person name="Argimon S."/>
            <person name="Zhang W."/>
            <person name="Yang X."/>
            <person name="Jeffery I.B."/>
            <person name="Cooney J.C."/>
            <person name="Kagawa T.F."/>
            <person name="Liu W."/>
            <person name="Song Y."/>
            <person name="Salvetti E."/>
            <person name="Wrobel A."/>
            <person name="Rasinkangas P."/>
            <person name="Parkhill J."/>
            <person name="Rea M.C."/>
            <person name="O'Sullivan O."/>
            <person name="Ritari J."/>
            <person name="Douillard F.P."/>
            <person name="Paul Ross R."/>
            <person name="Yang R."/>
            <person name="Briner A.E."/>
            <person name="Felis G.E."/>
            <person name="de Vos W.M."/>
            <person name="Barrangou R."/>
            <person name="Klaenhammer T.R."/>
            <person name="Caufield P.W."/>
            <person name="Cui Y."/>
            <person name="Zhang H."/>
            <person name="O'Toole P.W."/>
        </authorList>
    </citation>
    <scope>NUCLEOTIDE SEQUENCE [LARGE SCALE GENOMIC DNA]</scope>
    <source>
        <strain evidence="5 6">DSM 15353</strain>
    </source>
</reference>
<keyword evidence="2" id="KW-0560">Oxidoreductase</keyword>
<dbReference type="PROSITE" id="PS00065">
    <property type="entry name" value="D_2_HYDROXYACID_DH_1"/>
    <property type="match status" value="1"/>
</dbReference>
<evidence type="ECO:0000313" key="5">
    <source>
        <dbReference type="EMBL" id="KRN81324.1"/>
    </source>
</evidence>
<name>A0A0R2K2P7_9LACO</name>
<dbReference type="SUPFAM" id="SSF52283">
    <property type="entry name" value="Formate/glycerate dehydrogenase catalytic domain-like"/>
    <property type="match status" value="1"/>
</dbReference>
<evidence type="ECO:0000259" key="4">
    <source>
        <dbReference type="Pfam" id="PF02826"/>
    </source>
</evidence>
<accession>A0A0R2K2P7</accession>
<organism evidence="5 6">
    <name type="scientific">Ligilactobacillus acidipiscis</name>
    <dbReference type="NCBI Taxonomy" id="89059"/>
    <lineage>
        <taxon>Bacteria</taxon>
        <taxon>Bacillati</taxon>
        <taxon>Bacillota</taxon>
        <taxon>Bacilli</taxon>
        <taxon>Lactobacillales</taxon>
        <taxon>Lactobacillaceae</taxon>
        <taxon>Ligilactobacillus</taxon>
    </lineage>
</organism>
<dbReference type="PANTHER" id="PTHR43761">
    <property type="entry name" value="D-ISOMER SPECIFIC 2-HYDROXYACID DEHYDROGENASE FAMILY PROTEIN (AFU_ORTHOLOGUE AFUA_1G13630)"/>
    <property type="match status" value="1"/>
</dbReference>
<dbReference type="EMBL" id="JQBK01000073">
    <property type="protein sequence ID" value="KRN81324.1"/>
    <property type="molecule type" value="Genomic_DNA"/>
</dbReference>
<evidence type="ECO:0000256" key="1">
    <source>
        <dbReference type="ARBA" id="ARBA00005854"/>
    </source>
</evidence>
<dbReference type="Pfam" id="PF02826">
    <property type="entry name" value="2-Hacid_dh_C"/>
    <property type="match status" value="1"/>
</dbReference>
<comment type="similarity">
    <text evidence="1">Belongs to the D-isomer specific 2-hydroxyacid dehydrogenase family.</text>
</comment>